<dbReference type="PANTHER" id="PTHR40446">
    <property type="entry name" value="N-ACETYLGLUCOSAMINE-1-PHOSPHODIESTER ALPHA-N-ACETYLGLUCOSAMINIDASE"/>
    <property type="match status" value="1"/>
</dbReference>
<protein>
    <submittedName>
        <fullName evidence="4">Uncharacterized protein DUF2233</fullName>
    </submittedName>
</protein>
<sequence>MVGWTGSRGAAVAAAVVIGVLVPATQQASAAPAREAYPVAATASAASPAAGAGSAASDSAAPGAAPGPAAAPVAPAPQAPAITHREERVDTPAGPVTVDIVVADLNRAELRATLLTGATVGERSSVPAHARRGGAVAAINGDFFDLARSNAPAGPSVRDGRALTSAVPPGRRLAPGVPGAQQGDVLAIDDDGTPRLDRLTLDASATGPEGRLRIDTLNAYAVPVGGIGLFTSDWAGDRAATLCGSDTDRDAPCAPDRFEVVVRDGAVTAVGPPGGGAIPAGEQALAGRDQGAAALRGLAVGDRVTVRQALTAASGTVPRTAVGASPILRDGTPVAGLDARSRDPRSAAGLTAQGRLILLTADGRESTSVGITLAETAEQLRRAGAVDGVNLDGGGSSTMVFRDQVVNSPSEDAYRLVPNALGVVEN</sequence>
<organism evidence="4 5">
    <name type="scientific">Pseudonocardia alni</name>
    <name type="common">Amycolata alni</name>
    <dbReference type="NCBI Taxonomy" id="33907"/>
    <lineage>
        <taxon>Bacteria</taxon>
        <taxon>Bacillati</taxon>
        <taxon>Actinomycetota</taxon>
        <taxon>Actinomycetes</taxon>
        <taxon>Pseudonocardiales</taxon>
        <taxon>Pseudonocardiaceae</taxon>
        <taxon>Pseudonocardia</taxon>
    </lineage>
</organism>
<proteinExistence type="predicted"/>
<dbReference type="Pfam" id="PF09992">
    <property type="entry name" value="NAGPA"/>
    <property type="match status" value="1"/>
</dbReference>
<feature type="signal peptide" evidence="2">
    <location>
        <begin position="1"/>
        <end position="30"/>
    </location>
</feature>
<dbReference type="PANTHER" id="PTHR40446:SF2">
    <property type="entry name" value="N-ACETYLGLUCOSAMINE-1-PHOSPHODIESTER ALPHA-N-ACETYLGLUCOSAMINIDASE"/>
    <property type="match status" value="1"/>
</dbReference>
<accession>A0AA44ZNI7</accession>
<dbReference type="EMBL" id="PHUJ01000003">
    <property type="protein sequence ID" value="PKB29976.1"/>
    <property type="molecule type" value="Genomic_DNA"/>
</dbReference>
<dbReference type="AlphaFoldDB" id="A0AA44ZNI7"/>
<dbReference type="InterPro" id="IPR018711">
    <property type="entry name" value="NAGPA"/>
</dbReference>
<reference evidence="4 5" key="1">
    <citation type="submission" date="2017-11" db="EMBL/GenBank/DDBJ databases">
        <title>Sequencing the genomes of 1000 actinobacteria strains.</title>
        <authorList>
            <person name="Klenk H.-P."/>
        </authorList>
    </citation>
    <scope>NUCLEOTIDE SEQUENCE [LARGE SCALE GENOMIC DNA]</scope>
    <source>
        <strain evidence="4 5">DSM 44104</strain>
    </source>
</reference>
<gene>
    <name evidence="4" type="ORF">ATL51_1626</name>
</gene>
<evidence type="ECO:0000259" key="3">
    <source>
        <dbReference type="Pfam" id="PF09992"/>
    </source>
</evidence>
<evidence type="ECO:0000256" key="1">
    <source>
        <dbReference type="SAM" id="MobiDB-lite"/>
    </source>
</evidence>
<comment type="caution">
    <text evidence="4">The sequence shown here is derived from an EMBL/GenBank/DDBJ whole genome shotgun (WGS) entry which is preliminary data.</text>
</comment>
<dbReference type="RefSeq" id="WP_100878190.1">
    <property type="nucleotide sequence ID" value="NZ_JBICSI010000005.1"/>
</dbReference>
<feature type="domain" description="Phosphodiester glycosidase" evidence="3">
    <location>
        <begin position="258"/>
        <end position="424"/>
    </location>
</feature>
<evidence type="ECO:0000313" key="4">
    <source>
        <dbReference type="EMBL" id="PKB29976.1"/>
    </source>
</evidence>
<feature type="compositionally biased region" description="Low complexity" evidence="1">
    <location>
        <begin position="49"/>
        <end position="73"/>
    </location>
</feature>
<evidence type="ECO:0000256" key="2">
    <source>
        <dbReference type="SAM" id="SignalP"/>
    </source>
</evidence>
<feature type="region of interest" description="Disordered" evidence="1">
    <location>
        <begin position="49"/>
        <end position="76"/>
    </location>
</feature>
<name>A0AA44ZNI7_PSEA5</name>
<feature type="region of interest" description="Disordered" evidence="1">
    <location>
        <begin position="154"/>
        <end position="191"/>
    </location>
</feature>
<keyword evidence="2" id="KW-0732">Signal</keyword>
<feature type="chain" id="PRO_5041359556" evidence="2">
    <location>
        <begin position="31"/>
        <end position="426"/>
    </location>
</feature>
<dbReference type="Proteomes" id="UP000232453">
    <property type="component" value="Unassembled WGS sequence"/>
</dbReference>
<evidence type="ECO:0000313" key="5">
    <source>
        <dbReference type="Proteomes" id="UP000232453"/>
    </source>
</evidence>